<comment type="caution">
    <text evidence="2">The sequence shown here is derived from an EMBL/GenBank/DDBJ whole genome shotgun (WGS) entry which is preliminary data.</text>
</comment>
<accession>A0A915ZCU1</accession>
<dbReference type="OrthoDB" id="2374747at2759"/>
<sequence>MHFEGFTELVQNRNNDSIHKSGDDESKEEDDDESEDEVDYSQKEDDVKSESDESELEEEYYAHIIDLDNVTEQRRPPFCFAKEWSAIISISKPSVDLPSSVDLTII</sequence>
<dbReference type="Proteomes" id="UP000684084">
    <property type="component" value="Unassembled WGS sequence"/>
</dbReference>
<feature type="compositionally biased region" description="Basic and acidic residues" evidence="1">
    <location>
        <begin position="40"/>
        <end position="51"/>
    </location>
</feature>
<gene>
    <name evidence="2" type="ORF">CHRIB12_LOCUS13264</name>
</gene>
<feature type="compositionally biased region" description="Acidic residues" evidence="1">
    <location>
        <begin position="25"/>
        <end position="39"/>
    </location>
</feature>
<evidence type="ECO:0000256" key="1">
    <source>
        <dbReference type="SAM" id="MobiDB-lite"/>
    </source>
</evidence>
<dbReference type="VEuPathDB" id="FungiDB:RhiirFUN_006551"/>
<proteinExistence type="predicted"/>
<protein>
    <submittedName>
        <fullName evidence="2">Uncharacterized protein</fullName>
    </submittedName>
</protein>
<evidence type="ECO:0000313" key="2">
    <source>
        <dbReference type="EMBL" id="CAB5371924.1"/>
    </source>
</evidence>
<name>A0A915ZCU1_9GLOM</name>
<evidence type="ECO:0000313" key="3">
    <source>
        <dbReference type="Proteomes" id="UP000684084"/>
    </source>
</evidence>
<reference evidence="2" key="1">
    <citation type="submission" date="2020-05" db="EMBL/GenBank/DDBJ databases">
        <authorList>
            <person name="Rincon C."/>
            <person name="Sanders R I."/>
            <person name="Robbins C."/>
            <person name="Chaturvedi A."/>
        </authorList>
    </citation>
    <scope>NUCLEOTIDE SEQUENCE</scope>
    <source>
        <strain evidence="2">CHB12</strain>
    </source>
</reference>
<organism evidence="2 3">
    <name type="scientific">Rhizophagus irregularis</name>
    <dbReference type="NCBI Taxonomy" id="588596"/>
    <lineage>
        <taxon>Eukaryota</taxon>
        <taxon>Fungi</taxon>
        <taxon>Fungi incertae sedis</taxon>
        <taxon>Mucoromycota</taxon>
        <taxon>Glomeromycotina</taxon>
        <taxon>Glomeromycetes</taxon>
        <taxon>Glomerales</taxon>
        <taxon>Glomeraceae</taxon>
        <taxon>Rhizophagus</taxon>
    </lineage>
</organism>
<dbReference type="EMBL" id="CAGKOT010000030">
    <property type="protein sequence ID" value="CAB5371924.1"/>
    <property type="molecule type" value="Genomic_DNA"/>
</dbReference>
<feature type="region of interest" description="Disordered" evidence="1">
    <location>
        <begin position="1"/>
        <end position="60"/>
    </location>
</feature>
<dbReference type="AlphaFoldDB" id="A0A915ZCU1"/>